<keyword evidence="2" id="KW-1185">Reference proteome</keyword>
<reference evidence="1 2" key="1">
    <citation type="submission" date="2022-10" db="EMBL/GenBank/DDBJ databases">
        <title>The complete genomes of actinobacterial strains from the NBC collection.</title>
        <authorList>
            <person name="Joergensen T.S."/>
            <person name="Alvarez Arevalo M."/>
            <person name="Sterndorff E.B."/>
            <person name="Faurdal D."/>
            <person name="Vuksanovic O."/>
            <person name="Mourched A.-S."/>
            <person name="Charusanti P."/>
            <person name="Shaw S."/>
            <person name="Blin K."/>
            <person name="Weber T."/>
        </authorList>
    </citation>
    <scope>NUCLEOTIDE SEQUENCE [LARGE SCALE GENOMIC DNA]</scope>
    <source>
        <strain evidence="1 2">NBC_00319</strain>
    </source>
</reference>
<evidence type="ECO:0000313" key="1">
    <source>
        <dbReference type="EMBL" id="WUM20317.1"/>
    </source>
</evidence>
<dbReference type="AlphaFoldDB" id="A0AAU4K2V1"/>
<dbReference type="KEGG" id="whr:OG579_00150"/>
<dbReference type="Gene3D" id="3.50.50.60">
    <property type="entry name" value="FAD/NAD(P)-binding domain"/>
    <property type="match status" value="1"/>
</dbReference>
<name>A0AAU4K2V1_9NOCA</name>
<dbReference type="SUPFAM" id="SSF51905">
    <property type="entry name" value="FAD/NAD(P)-binding domain"/>
    <property type="match status" value="1"/>
</dbReference>
<gene>
    <name evidence="1" type="ORF">OG579_00150</name>
</gene>
<accession>A0AAU4K2V1</accession>
<sequence>MTSDGVEVDYLVVGAGAMGLAFVDVLLTETDATVALVDRYDRPGGHWTRAYPFVRLHQPSAFYGVNSEKLGLDRVDTEGSNAGHHELASGPEVVAYFDHVVTRRFVPTGRFHHLPMTEFADGVVTSVLTGDRHDIRARTVVDATYSNVTVPSMRAPAFPVAPGLRWMAPNEMPEIVTPADGYVVVGGGKTGVDACLWLLGRGVEPDAIRWIVPRDAWLLDRLNIQPVEAFFDSTVGGYALQLEASAQAETVDDLFDRLERTGQLLRLDPAVRPTMYRCATVSRAELDELRRIRGVVRLGRVRSVEHDTITLDDGAIPTTPNTVHIDCTADGLERRPQVPVFNDGRITLQSVRTCQQVFSAALIAHVEATVSDIDHKNELCEVIAHPDTDIDWLRTTLANTRSVARWAREPGLGEWLEASRLNSMRIGDASALTEEQMAVSMRVLRSMGRAIRNLDRLLQTV</sequence>
<evidence type="ECO:0000313" key="2">
    <source>
        <dbReference type="Proteomes" id="UP001432128"/>
    </source>
</evidence>
<protein>
    <submittedName>
        <fullName evidence="1">NAD(P)/FAD-dependent oxidoreductase</fullName>
    </submittedName>
</protein>
<dbReference type="InterPro" id="IPR036188">
    <property type="entry name" value="FAD/NAD-bd_sf"/>
</dbReference>
<organism evidence="1 2">
    <name type="scientific">Williamsia herbipolensis</name>
    <dbReference type="NCBI Taxonomy" id="1603258"/>
    <lineage>
        <taxon>Bacteria</taxon>
        <taxon>Bacillati</taxon>
        <taxon>Actinomycetota</taxon>
        <taxon>Actinomycetes</taxon>
        <taxon>Mycobacteriales</taxon>
        <taxon>Nocardiaceae</taxon>
        <taxon>Williamsia</taxon>
    </lineage>
</organism>
<dbReference type="Proteomes" id="UP001432128">
    <property type="component" value="Chromosome"/>
</dbReference>
<dbReference type="RefSeq" id="WP_328857664.1">
    <property type="nucleotide sequence ID" value="NZ_CP108021.1"/>
</dbReference>
<proteinExistence type="predicted"/>
<dbReference type="EMBL" id="CP108021">
    <property type="protein sequence ID" value="WUM20317.1"/>
    <property type="molecule type" value="Genomic_DNA"/>
</dbReference>